<dbReference type="InterPro" id="IPR007016">
    <property type="entry name" value="O-antigen_ligase-rel_domated"/>
</dbReference>
<dbReference type="EMBL" id="JAINUY010000007">
    <property type="protein sequence ID" value="MBZ4036831.1"/>
    <property type="molecule type" value="Genomic_DNA"/>
</dbReference>
<evidence type="ECO:0000256" key="4">
    <source>
        <dbReference type="ARBA" id="ARBA00023136"/>
    </source>
</evidence>
<dbReference type="RefSeq" id="WP_223709273.1">
    <property type="nucleotide sequence ID" value="NZ_JAINUY010000007.1"/>
</dbReference>
<feature type="transmembrane region" description="Helical" evidence="5">
    <location>
        <begin position="131"/>
        <end position="149"/>
    </location>
</feature>
<feature type="transmembrane region" description="Helical" evidence="5">
    <location>
        <begin position="220"/>
        <end position="236"/>
    </location>
</feature>
<dbReference type="SUPFAM" id="SSF48452">
    <property type="entry name" value="TPR-like"/>
    <property type="match status" value="1"/>
</dbReference>
<feature type="transmembrane region" description="Helical" evidence="5">
    <location>
        <begin position="339"/>
        <end position="360"/>
    </location>
</feature>
<feature type="transmembrane region" description="Helical" evidence="5">
    <location>
        <begin position="74"/>
        <end position="92"/>
    </location>
</feature>
<dbReference type="PANTHER" id="PTHR37422:SF13">
    <property type="entry name" value="LIPOPOLYSACCHARIDE BIOSYNTHESIS PROTEIN PA4999-RELATED"/>
    <property type="match status" value="1"/>
</dbReference>
<feature type="transmembrane region" description="Helical" evidence="5">
    <location>
        <begin position="195"/>
        <end position="214"/>
    </location>
</feature>
<organism evidence="7 8">
    <name type="scientific">Flavobacterium potami</name>
    <dbReference type="NCBI Taxonomy" id="2872310"/>
    <lineage>
        <taxon>Bacteria</taxon>
        <taxon>Pseudomonadati</taxon>
        <taxon>Bacteroidota</taxon>
        <taxon>Flavobacteriia</taxon>
        <taxon>Flavobacteriales</taxon>
        <taxon>Flavobacteriaceae</taxon>
        <taxon>Flavobacterium</taxon>
    </lineage>
</organism>
<feature type="transmembrane region" description="Helical" evidence="5">
    <location>
        <begin position="388"/>
        <end position="406"/>
    </location>
</feature>
<feature type="domain" description="O-antigen ligase-related" evidence="6">
    <location>
        <begin position="207"/>
        <end position="350"/>
    </location>
</feature>
<evidence type="ECO:0000256" key="1">
    <source>
        <dbReference type="ARBA" id="ARBA00004141"/>
    </source>
</evidence>
<dbReference type="Pfam" id="PF04932">
    <property type="entry name" value="Wzy_C"/>
    <property type="match status" value="1"/>
</dbReference>
<evidence type="ECO:0000256" key="5">
    <source>
        <dbReference type="SAM" id="Phobius"/>
    </source>
</evidence>
<keyword evidence="4 5" id="KW-0472">Membrane</keyword>
<keyword evidence="7" id="KW-0436">Ligase</keyword>
<dbReference type="GO" id="GO:0016874">
    <property type="term" value="F:ligase activity"/>
    <property type="evidence" value="ECO:0007669"/>
    <property type="project" value="UniProtKB-KW"/>
</dbReference>
<keyword evidence="8" id="KW-1185">Reference proteome</keyword>
<sequence>MLNIKMRKNYLNSIKLQESIIFVILVLLFALKKSTITTLPFLNGKYIYWLFAIIIGTIYFVSKKSNKEYVINKFDVNLFILFSLGLYNFNYISNATVFNINAWYFAGYLILYLIFRQILIDKGTIYKTLDSVYYFLALVAIVNGIMAILQSNNLIASENEYFKSTGLFYSPNHLGLFLVLGFISIFSLLKKSPNIYSKIFLYSCQMILLFALYLSQCRGAYLALGTVFLFYVITSTNKNKANANWKMVLLSSIFILISFLILNRANTNKEESALGRIFILKTALKQIENKKLFGNGFDSFSLEYNLAKSKYFEKERSWNETKNASYIYNASNDFLELTFNLGIIWILFFIFFIIKVFCLFRNSYEKRFICSIILCLIIFALTNTVLPIPLFIIIGCFFSVCLINLSEIRPYYILQNNSFFRIISVTIASLFVVIIFLRINAEYKLFQLYNGITKFSNSKVIAGYASKIDAKGEANFMAGIILLKNNNPEKGINYLVNGFKQSGKPTLGKNLAHFFERMGRYNEAEKIYIYNKNVEPFRFEARMDLFNLYLKTNQKEKARNTAKEIYDLPIKIPSKKIESLKEKAKNYFENEQKKAV</sequence>
<feature type="transmembrane region" description="Helical" evidence="5">
    <location>
        <begin position="98"/>
        <end position="119"/>
    </location>
</feature>
<reference evidence="7 8" key="1">
    <citation type="journal article" date="2023" name="Antonie Van Leeuwenhoek">
        <title>Flavobacterium potami sp. nov., a multi-metal resistance genes harbouring bacterium isolated from shallow river silt.</title>
        <authorList>
            <person name="Li S."/>
            <person name="Mao S."/>
            <person name="Mu W."/>
            <person name="Guo B."/>
            <person name="Li C."/>
            <person name="Zhu Q."/>
            <person name="Hou X."/>
            <person name="Zhao Y."/>
            <person name="Wei S."/>
            <person name="Liu H."/>
            <person name="Liu A."/>
        </authorList>
    </citation>
    <scope>NUCLEOTIDE SEQUENCE [LARGE SCALE GENOMIC DNA]</scope>
    <source>
        <strain evidence="7 8">17A</strain>
    </source>
</reference>
<feature type="transmembrane region" description="Helical" evidence="5">
    <location>
        <begin position="243"/>
        <end position="262"/>
    </location>
</feature>
<feature type="transmembrane region" description="Helical" evidence="5">
    <location>
        <begin position="418"/>
        <end position="437"/>
    </location>
</feature>
<proteinExistence type="predicted"/>
<evidence type="ECO:0000313" key="8">
    <source>
        <dbReference type="Proteomes" id="UP001139366"/>
    </source>
</evidence>
<dbReference type="Gene3D" id="1.25.40.10">
    <property type="entry name" value="Tetratricopeptide repeat domain"/>
    <property type="match status" value="1"/>
</dbReference>
<keyword evidence="2 5" id="KW-0812">Transmembrane</keyword>
<evidence type="ECO:0000313" key="7">
    <source>
        <dbReference type="EMBL" id="MBZ4036831.1"/>
    </source>
</evidence>
<comment type="caution">
    <text evidence="7">The sequence shown here is derived from an EMBL/GenBank/DDBJ whole genome shotgun (WGS) entry which is preliminary data.</text>
</comment>
<accession>A0A9X1KTA4</accession>
<feature type="transmembrane region" description="Helical" evidence="5">
    <location>
        <begin position="169"/>
        <end position="188"/>
    </location>
</feature>
<evidence type="ECO:0000256" key="2">
    <source>
        <dbReference type="ARBA" id="ARBA00022692"/>
    </source>
</evidence>
<comment type="subcellular location">
    <subcellularLocation>
        <location evidence="1">Membrane</location>
        <topology evidence="1">Multi-pass membrane protein</topology>
    </subcellularLocation>
</comment>
<dbReference type="Proteomes" id="UP001139366">
    <property type="component" value="Unassembled WGS sequence"/>
</dbReference>
<keyword evidence="3 5" id="KW-1133">Transmembrane helix</keyword>
<protein>
    <submittedName>
        <fullName evidence="7">O-antigen ligase family protein</fullName>
    </submittedName>
</protein>
<dbReference type="AlphaFoldDB" id="A0A9X1KTA4"/>
<dbReference type="GO" id="GO:0016020">
    <property type="term" value="C:membrane"/>
    <property type="evidence" value="ECO:0007669"/>
    <property type="project" value="UniProtKB-SubCell"/>
</dbReference>
<evidence type="ECO:0000256" key="3">
    <source>
        <dbReference type="ARBA" id="ARBA00022989"/>
    </source>
</evidence>
<dbReference type="InterPro" id="IPR051533">
    <property type="entry name" value="WaaL-like"/>
</dbReference>
<evidence type="ECO:0000259" key="6">
    <source>
        <dbReference type="Pfam" id="PF04932"/>
    </source>
</evidence>
<dbReference type="InterPro" id="IPR011990">
    <property type="entry name" value="TPR-like_helical_dom_sf"/>
</dbReference>
<gene>
    <name evidence="7" type="ORF">K6T82_18825</name>
</gene>
<dbReference type="PANTHER" id="PTHR37422">
    <property type="entry name" value="TEICHURONIC ACID BIOSYNTHESIS PROTEIN TUAE"/>
    <property type="match status" value="1"/>
</dbReference>
<name>A0A9X1KTA4_9FLAO</name>
<feature type="transmembrane region" description="Helical" evidence="5">
    <location>
        <begin position="46"/>
        <end position="62"/>
    </location>
</feature>